<dbReference type="InterPro" id="IPR003594">
    <property type="entry name" value="HATPase_dom"/>
</dbReference>
<evidence type="ECO:0000313" key="13">
    <source>
        <dbReference type="EMBL" id="OUP71550.1"/>
    </source>
</evidence>
<dbReference type="InterPro" id="IPR003661">
    <property type="entry name" value="HisK_dim/P_dom"/>
</dbReference>
<dbReference type="EMBL" id="NFKP01000001">
    <property type="protein sequence ID" value="OUP71550.1"/>
    <property type="molecule type" value="Genomic_DNA"/>
</dbReference>
<organism evidence="13 14">
    <name type="scientific">Anaerotruncus colihominis</name>
    <dbReference type="NCBI Taxonomy" id="169435"/>
    <lineage>
        <taxon>Bacteria</taxon>
        <taxon>Bacillati</taxon>
        <taxon>Bacillota</taxon>
        <taxon>Clostridia</taxon>
        <taxon>Eubacteriales</taxon>
        <taxon>Oscillospiraceae</taxon>
        <taxon>Anaerotruncus</taxon>
    </lineage>
</organism>
<dbReference type="PRINTS" id="PR00344">
    <property type="entry name" value="BCTRLSENSOR"/>
</dbReference>
<dbReference type="FunFam" id="3.30.565.10:FF:000010">
    <property type="entry name" value="Sensor histidine kinase RcsC"/>
    <property type="match status" value="1"/>
</dbReference>
<evidence type="ECO:0000313" key="14">
    <source>
        <dbReference type="Proteomes" id="UP000196386"/>
    </source>
</evidence>
<dbReference type="AlphaFoldDB" id="A0A1Y4MTH5"/>
<gene>
    <name evidence="13" type="ORF">B5F11_01415</name>
</gene>
<dbReference type="InterPro" id="IPR005467">
    <property type="entry name" value="His_kinase_dom"/>
</dbReference>
<dbReference type="InterPro" id="IPR036890">
    <property type="entry name" value="HATPase_C_sf"/>
</dbReference>
<dbReference type="InterPro" id="IPR011006">
    <property type="entry name" value="CheY-like_superfamily"/>
</dbReference>
<evidence type="ECO:0000256" key="5">
    <source>
        <dbReference type="ARBA" id="ARBA00022553"/>
    </source>
</evidence>
<dbReference type="InterPro" id="IPR035965">
    <property type="entry name" value="PAS-like_dom_sf"/>
</dbReference>
<evidence type="ECO:0000256" key="4">
    <source>
        <dbReference type="ARBA" id="ARBA00018672"/>
    </source>
</evidence>
<dbReference type="InterPro" id="IPR004358">
    <property type="entry name" value="Sig_transdc_His_kin-like_C"/>
</dbReference>
<dbReference type="Pfam" id="PF00512">
    <property type="entry name" value="HisKA"/>
    <property type="match status" value="1"/>
</dbReference>
<comment type="caution">
    <text evidence="13">The sequence shown here is derived from an EMBL/GenBank/DDBJ whole genome shotgun (WGS) entry which is preliminary data.</text>
</comment>
<name>A0A1Y4MTH5_9FIRM</name>
<dbReference type="SUPFAM" id="SSF55874">
    <property type="entry name" value="ATPase domain of HSP90 chaperone/DNA topoisomerase II/histidine kinase"/>
    <property type="match status" value="1"/>
</dbReference>
<dbReference type="SMART" id="SM00448">
    <property type="entry name" value="REC"/>
    <property type="match status" value="2"/>
</dbReference>
<keyword evidence="5 10" id="KW-0597">Phosphoprotein</keyword>
<proteinExistence type="inferred from homology"/>
<sequence>MHRATSETSSAGFAAVLRIQTRKGLRCGKINLYISDRGDRMSYLEQLEKVLDHITSIGIYVIRRDTHEMLYFNDRVRAVAPAVRIGSVCHELWPDTCSNCPLLSIGDRESHTTVSYNDPFGGMVDITATRMLWAEGIPAYIITVGPHTLTRREQELEWGRRRMLQAISYVYSMVIYVNLTRNRFFMVEYERFDTKQAPDEGNFDELIEIGAQTMHPDFREQFKNTFGRKQLLERFANGETNIYMEHRQLGDDGEYHWTVTRVVRVENPMSSDVLEITLSRNIDHEKQLEERLKVQQEMERERIRYQTAVESTDDIMFEYDVSSDFFTAFEGVFQDGVRCTQRFEQPGYLSRMELTGFIHPDYIERMRDKLNGRTLEDIEIRMRTPYTQEYHWFLIRGNMLYENNRPVLMIGMLRDITHIKQLELERESLERICNFTVNQDYNLVATIEVPTETYVIRFCSLGSIYQLPQAGAYPDQVARIAQLAVYPDDRGEFIRQLDLPTLISHLKQSDQECRLYCRILSNDGAFRWKRIRFTYYEGDQTHILLTIQDVQEVREAKNRELVRNRIFATAFRDLYDQVFEADLITNEIHEIICDEDGIQRIPGGQTLREVIDYRWEHLIHPDFRRQYMQEMDMDTIPERLASSPSIYFEVRRKTSFTSDEYHWYSIQIQFLSKSYDSYKIMLYMRDIDQTRREDERNKRALQDALVLARDANRAKSDFISRMSHDIRTPMNAIIGMTAIAAANLGNEAKISDCLQKIGVSAKFLLSLINDILDMSKIESGKVVIAQCEFNFHRMIQGISSVFGQQAAQKHLAFNVYLEENFPLTCTGDELRINQILMNLLSNAIKFTPEGGRVSLRIERKKAKEHITLVRFEVSDTGVGISPEFQKRIFDPFEQESAGSGRVFEGTGLGMTITQNLVALMDGRISLESEPGKGSRFIVELPLELGEAVEPAVVDSESIGHLRVLIVDDDVITCEHTQTILLHMGLESVWVTSGEQALRELREARAKNQNYDVAFIDWKMPGMDGLETARRMRELVGPETLVIIMSAYDWAQIESEARAAGVDHFISKPMFPESVRDALSRAVQDAPPAQEPDSYQFCGERILLVEDNEINMEIARTLLEMQGLTVDEASNGQEAVDRFQASAPGYYRVILMDIRMPVMDGVTATQKIRALPRADAATVPIVAMTANAFQEDEEYAGQIGMNGYLIKPIDIKSLFKGLNQLLNQGLTQIYI</sequence>
<evidence type="ECO:0000256" key="1">
    <source>
        <dbReference type="ARBA" id="ARBA00000085"/>
    </source>
</evidence>
<accession>A0A1Y4MTH5</accession>
<feature type="domain" description="Histidine kinase" evidence="11">
    <location>
        <begin position="721"/>
        <end position="944"/>
    </location>
</feature>
<keyword evidence="6" id="KW-0418">Kinase</keyword>
<dbReference type="Proteomes" id="UP000196386">
    <property type="component" value="Unassembled WGS sequence"/>
</dbReference>
<feature type="domain" description="Response regulatory" evidence="12">
    <location>
        <begin position="1100"/>
        <end position="1221"/>
    </location>
</feature>
<comment type="function">
    <text evidence="8">May play the central regulatory role in sporulation. It may be an element of the effector pathway responsible for the activation of sporulation genes in response to nutritional stress. Spo0A may act in concert with spo0H (a sigma factor) to control the expression of some genes that are critical to the sporulation process.</text>
</comment>
<feature type="modified residue" description="4-aspartylphosphate" evidence="10">
    <location>
        <position position="1152"/>
    </location>
</feature>
<keyword evidence="6" id="KW-0808">Transferase</keyword>
<dbReference type="GO" id="GO:0000155">
    <property type="term" value="F:phosphorelay sensor kinase activity"/>
    <property type="evidence" value="ECO:0007669"/>
    <property type="project" value="InterPro"/>
</dbReference>
<dbReference type="SUPFAM" id="SSF55785">
    <property type="entry name" value="PYP-like sensor domain (PAS domain)"/>
    <property type="match status" value="1"/>
</dbReference>
<dbReference type="InterPro" id="IPR036097">
    <property type="entry name" value="HisK_dim/P_sf"/>
</dbReference>
<dbReference type="SMART" id="SM00388">
    <property type="entry name" value="HisKA"/>
    <property type="match status" value="1"/>
</dbReference>
<dbReference type="PANTHER" id="PTHR45339">
    <property type="entry name" value="HYBRID SIGNAL TRANSDUCTION HISTIDINE KINASE J"/>
    <property type="match status" value="1"/>
</dbReference>
<dbReference type="Gene3D" id="3.30.450.20">
    <property type="entry name" value="PAS domain"/>
    <property type="match status" value="2"/>
</dbReference>
<dbReference type="PROSITE" id="PS50109">
    <property type="entry name" value="HIS_KIN"/>
    <property type="match status" value="1"/>
</dbReference>
<dbReference type="Pfam" id="PF00072">
    <property type="entry name" value="Response_reg"/>
    <property type="match status" value="2"/>
</dbReference>
<evidence type="ECO:0000256" key="9">
    <source>
        <dbReference type="ARBA" id="ARBA00074306"/>
    </source>
</evidence>
<protein>
    <recommendedName>
        <fullName evidence="9">Circadian input-output histidine kinase CikA</fullName>
        <ecNumber evidence="3">2.7.13.3</ecNumber>
    </recommendedName>
    <alternativeName>
        <fullName evidence="4">Stage 0 sporulation protein A homolog</fullName>
    </alternativeName>
</protein>
<evidence type="ECO:0000256" key="10">
    <source>
        <dbReference type="PROSITE-ProRule" id="PRU00169"/>
    </source>
</evidence>
<dbReference type="InterPro" id="IPR001789">
    <property type="entry name" value="Sig_transdc_resp-reg_receiver"/>
</dbReference>
<evidence type="ECO:0000256" key="8">
    <source>
        <dbReference type="ARBA" id="ARBA00024867"/>
    </source>
</evidence>
<dbReference type="Gene3D" id="3.30.565.10">
    <property type="entry name" value="Histidine kinase-like ATPase, C-terminal domain"/>
    <property type="match status" value="1"/>
</dbReference>
<dbReference type="CDD" id="cd17546">
    <property type="entry name" value="REC_hyHK_CKI1_RcsC-like"/>
    <property type="match status" value="2"/>
</dbReference>
<evidence type="ECO:0000259" key="12">
    <source>
        <dbReference type="PROSITE" id="PS50110"/>
    </source>
</evidence>
<dbReference type="CDD" id="cd16922">
    <property type="entry name" value="HATPase_EvgS-ArcB-TorS-like"/>
    <property type="match status" value="1"/>
</dbReference>
<comment type="similarity">
    <text evidence="2">In the N-terminal section; belongs to the phytochrome family.</text>
</comment>
<dbReference type="SUPFAM" id="SSF47384">
    <property type="entry name" value="Homodimeric domain of signal transducing histidine kinase"/>
    <property type="match status" value="1"/>
</dbReference>
<evidence type="ECO:0000259" key="11">
    <source>
        <dbReference type="PROSITE" id="PS50109"/>
    </source>
</evidence>
<dbReference type="Gene3D" id="3.40.50.2300">
    <property type="match status" value="2"/>
</dbReference>
<keyword evidence="7" id="KW-0902">Two-component regulatory system</keyword>
<reference evidence="14" key="1">
    <citation type="submission" date="2017-04" db="EMBL/GenBank/DDBJ databases">
        <title>Function of individual gut microbiota members based on whole genome sequencing of pure cultures obtained from chicken caecum.</title>
        <authorList>
            <person name="Medvecky M."/>
            <person name="Cejkova D."/>
            <person name="Polansky O."/>
            <person name="Karasova D."/>
            <person name="Kubasova T."/>
            <person name="Cizek A."/>
            <person name="Rychlik I."/>
        </authorList>
    </citation>
    <scope>NUCLEOTIDE SEQUENCE [LARGE SCALE GENOMIC DNA]</scope>
    <source>
        <strain evidence="14">An175</strain>
    </source>
</reference>
<dbReference type="Pfam" id="PF02518">
    <property type="entry name" value="HATPase_c"/>
    <property type="match status" value="1"/>
</dbReference>
<evidence type="ECO:0000256" key="6">
    <source>
        <dbReference type="ARBA" id="ARBA00022777"/>
    </source>
</evidence>
<dbReference type="SUPFAM" id="SSF52172">
    <property type="entry name" value="CheY-like"/>
    <property type="match status" value="2"/>
</dbReference>
<evidence type="ECO:0000256" key="2">
    <source>
        <dbReference type="ARBA" id="ARBA00006402"/>
    </source>
</evidence>
<dbReference type="PANTHER" id="PTHR45339:SF3">
    <property type="entry name" value="HISTIDINE KINASE"/>
    <property type="match status" value="1"/>
</dbReference>
<dbReference type="CDD" id="cd00082">
    <property type="entry name" value="HisKA"/>
    <property type="match status" value="1"/>
</dbReference>
<feature type="modified residue" description="4-aspartylphosphate" evidence="10">
    <location>
        <position position="1016"/>
    </location>
</feature>
<dbReference type="PROSITE" id="PS50110">
    <property type="entry name" value="RESPONSE_REGULATORY"/>
    <property type="match status" value="2"/>
</dbReference>
<dbReference type="EC" id="2.7.13.3" evidence="3"/>
<evidence type="ECO:0000256" key="3">
    <source>
        <dbReference type="ARBA" id="ARBA00012438"/>
    </source>
</evidence>
<dbReference type="SMART" id="SM00387">
    <property type="entry name" value="HATPase_c"/>
    <property type="match status" value="1"/>
</dbReference>
<feature type="domain" description="Response regulatory" evidence="12">
    <location>
        <begin position="962"/>
        <end position="1082"/>
    </location>
</feature>
<dbReference type="Gene3D" id="1.10.287.130">
    <property type="match status" value="1"/>
</dbReference>
<evidence type="ECO:0000256" key="7">
    <source>
        <dbReference type="ARBA" id="ARBA00023012"/>
    </source>
</evidence>
<comment type="catalytic activity">
    <reaction evidence="1">
        <text>ATP + protein L-histidine = ADP + protein N-phospho-L-histidine.</text>
        <dbReference type="EC" id="2.7.13.3"/>
    </reaction>
</comment>